<keyword evidence="2" id="KW-0812">Transmembrane</keyword>
<keyword evidence="2" id="KW-1133">Transmembrane helix</keyword>
<feature type="compositionally biased region" description="Basic and acidic residues" evidence="1">
    <location>
        <begin position="142"/>
        <end position="153"/>
    </location>
</feature>
<gene>
    <name evidence="3" type="ORF">V5O48_013271</name>
</gene>
<evidence type="ECO:0000313" key="4">
    <source>
        <dbReference type="Proteomes" id="UP001465976"/>
    </source>
</evidence>
<keyword evidence="2" id="KW-0472">Membrane</keyword>
<feature type="transmembrane region" description="Helical" evidence="2">
    <location>
        <begin position="64"/>
        <end position="85"/>
    </location>
</feature>
<keyword evidence="4" id="KW-1185">Reference proteome</keyword>
<evidence type="ECO:0000256" key="2">
    <source>
        <dbReference type="SAM" id="Phobius"/>
    </source>
</evidence>
<name>A0ABR3F0V9_9AGAR</name>
<sequence length="363" mass="38399">MVLPPSITRASSALVDRSQVVNTRAEEAARQVSSAASEPSPEATDGIMQVRDTSGTTQMTHANIGGIIGGSIAVLLLLLLAYACVRRPRQKRTLTTGSNDGEGQAEKGNMRANILPLGGRGETGSLSLRDREAETRPSVARVEVEGSPAKEIRSPSITTSRPRLAGQHELNSYPNERSIAVPPPLDLATPTTSPLPASAIAEEARSPFADPEDRISPLVGTTTFTFLGLRGTHSPFIAGEESINEATTTGRTSPIPSVIRSNDSHLTLDYPEPSLSHSYPSYLLFNPPTRSSTPSITAPSYSSPHNSRRDTIMSDGTYDTLPSYHSAQGTSGPTDTSPMVHSGSTRAIRMLPPLPSAAVSEPA</sequence>
<feature type="compositionally biased region" description="Polar residues" evidence="1">
    <location>
        <begin position="323"/>
        <end position="345"/>
    </location>
</feature>
<reference evidence="3 4" key="1">
    <citation type="submission" date="2024-02" db="EMBL/GenBank/DDBJ databases">
        <title>A draft genome for the cacao thread blight pathogen Marasmius crinis-equi.</title>
        <authorList>
            <person name="Cohen S.P."/>
            <person name="Baruah I.K."/>
            <person name="Amoako-Attah I."/>
            <person name="Bukari Y."/>
            <person name="Meinhardt L.W."/>
            <person name="Bailey B.A."/>
        </authorList>
    </citation>
    <scope>NUCLEOTIDE SEQUENCE [LARGE SCALE GENOMIC DNA]</scope>
    <source>
        <strain evidence="3 4">GH-76</strain>
    </source>
</reference>
<evidence type="ECO:0000256" key="1">
    <source>
        <dbReference type="SAM" id="MobiDB-lite"/>
    </source>
</evidence>
<proteinExistence type="predicted"/>
<dbReference type="EMBL" id="JBAHYK010001274">
    <property type="protein sequence ID" value="KAL0568706.1"/>
    <property type="molecule type" value="Genomic_DNA"/>
</dbReference>
<comment type="caution">
    <text evidence="3">The sequence shown here is derived from an EMBL/GenBank/DDBJ whole genome shotgun (WGS) entry which is preliminary data.</text>
</comment>
<feature type="region of interest" description="Disordered" evidence="1">
    <location>
        <begin position="290"/>
        <end position="363"/>
    </location>
</feature>
<organism evidence="3 4">
    <name type="scientific">Marasmius crinis-equi</name>
    <dbReference type="NCBI Taxonomy" id="585013"/>
    <lineage>
        <taxon>Eukaryota</taxon>
        <taxon>Fungi</taxon>
        <taxon>Dikarya</taxon>
        <taxon>Basidiomycota</taxon>
        <taxon>Agaricomycotina</taxon>
        <taxon>Agaricomycetes</taxon>
        <taxon>Agaricomycetidae</taxon>
        <taxon>Agaricales</taxon>
        <taxon>Marasmiineae</taxon>
        <taxon>Marasmiaceae</taxon>
        <taxon>Marasmius</taxon>
    </lineage>
</organism>
<dbReference type="Proteomes" id="UP001465976">
    <property type="component" value="Unassembled WGS sequence"/>
</dbReference>
<evidence type="ECO:0000313" key="3">
    <source>
        <dbReference type="EMBL" id="KAL0568706.1"/>
    </source>
</evidence>
<protein>
    <submittedName>
        <fullName evidence="3">Uncharacterized protein</fullName>
    </submittedName>
</protein>
<feature type="region of interest" description="Disordered" evidence="1">
    <location>
        <begin position="114"/>
        <end position="162"/>
    </location>
</feature>
<accession>A0ABR3F0V9</accession>
<feature type="compositionally biased region" description="Polar residues" evidence="1">
    <location>
        <begin position="290"/>
        <end position="305"/>
    </location>
</feature>